<proteinExistence type="inferred from homology"/>
<comment type="pathway">
    <text evidence="1">Mycotoxin biosynthesis.</text>
</comment>
<feature type="transmembrane region" description="Helical" evidence="4">
    <location>
        <begin position="38"/>
        <end position="58"/>
    </location>
</feature>
<feature type="compositionally biased region" description="Polar residues" evidence="3">
    <location>
        <begin position="1"/>
        <end position="14"/>
    </location>
</feature>
<reference evidence="5 6" key="1">
    <citation type="submission" date="2024-01" db="EMBL/GenBank/DDBJ databases">
        <title>A draft genome for the cacao thread blight pathogen Marasmiellus scandens.</title>
        <authorList>
            <person name="Baruah I.K."/>
            <person name="Leung J."/>
            <person name="Bukari Y."/>
            <person name="Amoako-Attah I."/>
            <person name="Meinhardt L.W."/>
            <person name="Bailey B.A."/>
            <person name="Cohen S.P."/>
        </authorList>
    </citation>
    <scope>NUCLEOTIDE SEQUENCE [LARGE SCALE GENOMIC DNA]</scope>
    <source>
        <strain evidence="5 6">GH-19</strain>
    </source>
</reference>
<dbReference type="Proteomes" id="UP001498398">
    <property type="component" value="Unassembled WGS sequence"/>
</dbReference>
<dbReference type="InterPro" id="IPR021765">
    <property type="entry name" value="UstYa-like"/>
</dbReference>
<evidence type="ECO:0000313" key="5">
    <source>
        <dbReference type="EMBL" id="KAK7471275.1"/>
    </source>
</evidence>
<dbReference type="EMBL" id="JBANRG010000002">
    <property type="protein sequence ID" value="KAK7471275.1"/>
    <property type="molecule type" value="Genomic_DNA"/>
</dbReference>
<comment type="similarity">
    <text evidence="2">Belongs to the ustYa family.</text>
</comment>
<feature type="region of interest" description="Disordered" evidence="3">
    <location>
        <begin position="1"/>
        <end position="28"/>
    </location>
</feature>
<gene>
    <name evidence="5" type="ORF">VKT23_002683</name>
</gene>
<dbReference type="PANTHER" id="PTHR33365">
    <property type="entry name" value="YALI0B05434P"/>
    <property type="match status" value="1"/>
</dbReference>
<name>A0ABR1K687_9AGAR</name>
<accession>A0ABR1K687</accession>
<evidence type="ECO:0000313" key="6">
    <source>
        <dbReference type="Proteomes" id="UP001498398"/>
    </source>
</evidence>
<organism evidence="5 6">
    <name type="scientific">Marasmiellus scandens</name>
    <dbReference type="NCBI Taxonomy" id="2682957"/>
    <lineage>
        <taxon>Eukaryota</taxon>
        <taxon>Fungi</taxon>
        <taxon>Dikarya</taxon>
        <taxon>Basidiomycota</taxon>
        <taxon>Agaricomycotina</taxon>
        <taxon>Agaricomycetes</taxon>
        <taxon>Agaricomycetidae</taxon>
        <taxon>Agaricales</taxon>
        <taxon>Marasmiineae</taxon>
        <taxon>Omphalotaceae</taxon>
        <taxon>Marasmiellus</taxon>
    </lineage>
</organism>
<protein>
    <submittedName>
        <fullName evidence="5">Uncharacterized protein</fullName>
    </submittedName>
</protein>
<keyword evidence="4" id="KW-0812">Transmembrane</keyword>
<keyword evidence="6" id="KW-1185">Reference proteome</keyword>
<evidence type="ECO:0000256" key="2">
    <source>
        <dbReference type="ARBA" id="ARBA00035112"/>
    </source>
</evidence>
<keyword evidence="4" id="KW-1133">Transmembrane helix</keyword>
<evidence type="ECO:0000256" key="1">
    <source>
        <dbReference type="ARBA" id="ARBA00004685"/>
    </source>
</evidence>
<dbReference type="PANTHER" id="PTHR33365:SF4">
    <property type="entry name" value="CYCLOCHLOROTINE BIOSYNTHESIS PROTEIN O"/>
    <property type="match status" value="1"/>
</dbReference>
<dbReference type="Pfam" id="PF11807">
    <property type="entry name" value="UstYa"/>
    <property type="match status" value="1"/>
</dbReference>
<evidence type="ECO:0000256" key="3">
    <source>
        <dbReference type="SAM" id="MobiDB-lite"/>
    </source>
</evidence>
<keyword evidence="4" id="KW-0472">Membrane</keyword>
<evidence type="ECO:0000256" key="4">
    <source>
        <dbReference type="SAM" id="Phobius"/>
    </source>
</evidence>
<sequence length="242" mass="27724">MPSTRNYIPVSTSTEGEDAEHLNQNDVTTGENGRVNTIYYLVIFVQAVVIVALTLTALRHPYAMSIDSARQVLVYSPAKDIATGQLVTFDLSPEKPSRYRDNPSDEVDSIWRDLYRAGISYLKPEEKENLQLAGEDAEKIAERPDKLIQLAVFHDLHCVNKLRQRLHQDYYTASSLLLGTWHMDHCIDALRQTIMCASDITPIAWRWNYARGMIMRDASVVHQCRDFDKVKEWAMARVPEVR</sequence>
<comment type="caution">
    <text evidence="5">The sequence shown here is derived from an EMBL/GenBank/DDBJ whole genome shotgun (WGS) entry which is preliminary data.</text>
</comment>